<name>A0AAN8Q8I9_9TELE</name>
<dbReference type="EMBL" id="JAGTTL010002932">
    <property type="protein sequence ID" value="KAK6269321.1"/>
    <property type="molecule type" value="Genomic_DNA"/>
</dbReference>
<evidence type="ECO:0000313" key="2">
    <source>
        <dbReference type="EMBL" id="KAK6269321.1"/>
    </source>
</evidence>
<reference evidence="2 3" key="1">
    <citation type="submission" date="2021-04" db="EMBL/GenBank/DDBJ databases">
        <authorList>
            <person name="De Guttry C."/>
            <person name="Zahm M."/>
            <person name="Klopp C."/>
            <person name="Cabau C."/>
            <person name="Louis A."/>
            <person name="Berthelot C."/>
            <person name="Parey E."/>
            <person name="Roest Crollius H."/>
            <person name="Montfort J."/>
            <person name="Robinson-Rechavi M."/>
            <person name="Bucao C."/>
            <person name="Bouchez O."/>
            <person name="Gislard M."/>
            <person name="Lluch J."/>
            <person name="Milhes M."/>
            <person name="Lampietro C."/>
            <person name="Lopez Roques C."/>
            <person name="Donnadieu C."/>
            <person name="Braasch I."/>
            <person name="Desvignes T."/>
            <person name="Postlethwait J."/>
            <person name="Bobe J."/>
            <person name="Wedekind C."/>
            <person name="Guiguen Y."/>
        </authorList>
    </citation>
    <scope>NUCLEOTIDE SEQUENCE [LARGE SCALE GENOMIC DNA]</scope>
    <source>
        <strain evidence="2">Cs_M1</strain>
        <tissue evidence="2">Blood</tissue>
    </source>
</reference>
<keyword evidence="3" id="KW-1185">Reference proteome</keyword>
<feature type="signal peptide" evidence="1">
    <location>
        <begin position="1"/>
        <end position="17"/>
    </location>
</feature>
<dbReference type="SUPFAM" id="SSF56436">
    <property type="entry name" value="C-type lectin-like"/>
    <property type="match status" value="1"/>
</dbReference>
<feature type="chain" id="PRO_5043042823" description="C-type lectin domain-containing protein" evidence="1">
    <location>
        <begin position="18"/>
        <end position="119"/>
    </location>
</feature>
<evidence type="ECO:0008006" key="4">
    <source>
        <dbReference type="Google" id="ProtNLM"/>
    </source>
</evidence>
<dbReference type="Gene3D" id="3.10.100.10">
    <property type="entry name" value="Mannose-Binding Protein A, subunit A"/>
    <property type="match status" value="1"/>
</dbReference>
<sequence length="119" mass="13199">MMKVLPILAMMLLGASAMVLNGLNSTEPKRVSGKFKNFLPCPGHSTWYELGSKCAKHFQEQLDFTSAEAYCRSQKDKSHLISIHSSQENKDVDVFLLRLSAEIPLASGSVVLQYPTPSR</sequence>
<accession>A0AAN8Q8I9</accession>
<dbReference type="Proteomes" id="UP001356427">
    <property type="component" value="Unassembled WGS sequence"/>
</dbReference>
<dbReference type="AlphaFoldDB" id="A0AAN8Q8I9"/>
<keyword evidence="1" id="KW-0732">Signal</keyword>
<evidence type="ECO:0000313" key="3">
    <source>
        <dbReference type="Proteomes" id="UP001356427"/>
    </source>
</evidence>
<proteinExistence type="predicted"/>
<comment type="caution">
    <text evidence="2">The sequence shown here is derived from an EMBL/GenBank/DDBJ whole genome shotgun (WGS) entry which is preliminary data.</text>
</comment>
<evidence type="ECO:0000256" key="1">
    <source>
        <dbReference type="SAM" id="SignalP"/>
    </source>
</evidence>
<gene>
    <name evidence="2" type="ORF">J4Q44_G00393630</name>
</gene>
<protein>
    <recommendedName>
        <fullName evidence="4">C-type lectin domain-containing protein</fullName>
    </recommendedName>
</protein>
<organism evidence="2 3">
    <name type="scientific">Coregonus suidteri</name>
    <dbReference type="NCBI Taxonomy" id="861788"/>
    <lineage>
        <taxon>Eukaryota</taxon>
        <taxon>Metazoa</taxon>
        <taxon>Chordata</taxon>
        <taxon>Craniata</taxon>
        <taxon>Vertebrata</taxon>
        <taxon>Euteleostomi</taxon>
        <taxon>Actinopterygii</taxon>
        <taxon>Neopterygii</taxon>
        <taxon>Teleostei</taxon>
        <taxon>Protacanthopterygii</taxon>
        <taxon>Salmoniformes</taxon>
        <taxon>Salmonidae</taxon>
        <taxon>Coregoninae</taxon>
        <taxon>Coregonus</taxon>
    </lineage>
</organism>
<dbReference type="InterPro" id="IPR016186">
    <property type="entry name" value="C-type_lectin-like/link_sf"/>
</dbReference>
<dbReference type="InterPro" id="IPR016187">
    <property type="entry name" value="CTDL_fold"/>
</dbReference>